<dbReference type="EMBL" id="REGN01003634">
    <property type="protein sequence ID" value="RNA21629.1"/>
    <property type="molecule type" value="Genomic_DNA"/>
</dbReference>
<evidence type="ECO:0000313" key="3">
    <source>
        <dbReference type="Proteomes" id="UP000276133"/>
    </source>
</evidence>
<keyword evidence="1" id="KW-1133">Transmembrane helix</keyword>
<proteinExistence type="predicted"/>
<organism evidence="2 3">
    <name type="scientific">Brachionus plicatilis</name>
    <name type="common">Marine rotifer</name>
    <name type="synonym">Brachionus muelleri</name>
    <dbReference type="NCBI Taxonomy" id="10195"/>
    <lineage>
        <taxon>Eukaryota</taxon>
        <taxon>Metazoa</taxon>
        <taxon>Spiralia</taxon>
        <taxon>Gnathifera</taxon>
        <taxon>Rotifera</taxon>
        <taxon>Eurotatoria</taxon>
        <taxon>Monogononta</taxon>
        <taxon>Pseudotrocha</taxon>
        <taxon>Ploima</taxon>
        <taxon>Brachionidae</taxon>
        <taxon>Brachionus</taxon>
    </lineage>
</organism>
<accession>A0A3M7RDU7</accession>
<sequence>MHIFIFFALINKKNKRSSRKMLHPEPKKYLLIAICMLQVELMLTFVPIVNKKRSKKSTCNHFLLFIPVDIKGSMSFYLFRDDFKNNFCKIINILLSFSSKIKIPLQELIQNLNSA</sequence>
<keyword evidence="1" id="KW-0472">Membrane</keyword>
<gene>
    <name evidence="2" type="ORF">BpHYR1_038346</name>
</gene>
<protein>
    <submittedName>
        <fullName evidence="2">Uncharacterized protein</fullName>
    </submittedName>
</protein>
<keyword evidence="3" id="KW-1185">Reference proteome</keyword>
<reference evidence="2 3" key="1">
    <citation type="journal article" date="2018" name="Sci. Rep.">
        <title>Genomic signatures of local adaptation to the degree of environmental predictability in rotifers.</title>
        <authorList>
            <person name="Franch-Gras L."/>
            <person name="Hahn C."/>
            <person name="Garcia-Roger E.M."/>
            <person name="Carmona M.J."/>
            <person name="Serra M."/>
            <person name="Gomez A."/>
        </authorList>
    </citation>
    <scope>NUCLEOTIDE SEQUENCE [LARGE SCALE GENOMIC DNA]</scope>
    <source>
        <strain evidence="2">HYR1</strain>
    </source>
</reference>
<evidence type="ECO:0000313" key="2">
    <source>
        <dbReference type="EMBL" id="RNA21629.1"/>
    </source>
</evidence>
<name>A0A3M7RDU7_BRAPC</name>
<feature type="transmembrane region" description="Helical" evidence="1">
    <location>
        <begin position="29"/>
        <end position="49"/>
    </location>
</feature>
<dbReference type="AlphaFoldDB" id="A0A3M7RDU7"/>
<evidence type="ECO:0000256" key="1">
    <source>
        <dbReference type="SAM" id="Phobius"/>
    </source>
</evidence>
<keyword evidence="1" id="KW-0812">Transmembrane</keyword>
<comment type="caution">
    <text evidence="2">The sequence shown here is derived from an EMBL/GenBank/DDBJ whole genome shotgun (WGS) entry which is preliminary data.</text>
</comment>
<dbReference type="Proteomes" id="UP000276133">
    <property type="component" value="Unassembled WGS sequence"/>
</dbReference>